<sequence>MRSGGPGISRYRLFRRPAAAEEGWVTAGLLTVGVERSGVDGVLTEIGWRTGDGAESSLVLTGLLGSHRAPDGETWELRAEPVPGGTDGPALPAAYLVFEGDNARPLSQHPDNPLRLLLDDGAGHPVRLSWRFSGGEGGYAAFAPSLQDSQLAKVVDIQATAEHPDAGEVAANLVDGSAATKWFAPVPRAELALRLSAERTVLRYELDSADDAPDRDPRDWQLLGLDDDGWVVLDERGGERFDGRFTSRTFTVARPRACERYRLRITGNAGSPHLQLGALRLHTLEGPEPPPSFLGWYHRPGEAAVTLRGFLVGRERPAKAPVPEDDVPETAPASPRWPEWLTGYTEQWFGTASEDDLEAAGLPETGLTRPPATDAAIEECETRLGHRLPPSLRSFYRATDGLLQAGPFGERVLRVAELDWMRVKDAELLDAWGVFAGGDEPDELSELLLRALRIGESEDGDRWFLDPADHTGGEWAAYTWHPADGSDPTRHDGFPALLEDERATLERLRAHEGRPAHPEAAEELLAEGRRRALAGDVAAAHEILNRAMDAGSAPAAYLDAQVRLFAFPHDWHEGTLRNGVLGNDHVLAAIDDEHLRGDLVPMYLALTLPDHLRPTAGLAKALTRYATRIGELPGRPPSESDRYDAEWEAFAATLVGDPVPDPGPFDRACATARELVRLGRPGEAWDVLRDALPSWRPDSPMRVMPTVLISDPVLRTIMTAERRLVAAVTPRSA</sequence>
<dbReference type="Gene3D" id="3.40.1580.10">
    <property type="entry name" value="SMI1/KNR4-like"/>
    <property type="match status" value="1"/>
</dbReference>
<evidence type="ECO:0000313" key="3">
    <source>
        <dbReference type="Proteomes" id="UP001597419"/>
    </source>
</evidence>
<dbReference type="EMBL" id="JBHUKU010000020">
    <property type="protein sequence ID" value="MFD2463292.1"/>
    <property type="molecule type" value="Genomic_DNA"/>
</dbReference>
<dbReference type="Gene3D" id="2.60.120.260">
    <property type="entry name" value="Galactose-binding domain-like"/>
    <property type="match status" value="1"/>
</dbReference>
<dbReference type="InterPro" id="IPR018958">
    <property type="entry name" value="Knr4/Smi1-like_dom"/>
</dbReference>
<name>A0ABW5GRW2_9PSEU</name>
<feature type="domain" description="Knr4/Smi1-like" evidence="1">
    <location>
        <begin position="371"/>
        <end position="500"/>
    </location>
</feature>
<protein>
    <submittedName>
        <fullName evidence="2">SMI1/KNR4 family protein</fullName>
    </submittedName>
</protein>
<dbReference type="InterPro" id="IPR037883">
    <property type="entry name" value="Knr4/Smi1-like_sf"/>
</dbReference>
<reference evidence="3" key="1">
    <citation type="journal article" date="2019" name="Int. J. Syst. Evol. Microbiol.">
        <title>The Global Catalogue of Microorganisms (GCM) 10K type strain sequencing project: providing services to taxonomists for standard genome sequencing and annotation.</title>
        <authorList>
            <consortium name="The Broad Institute Genomics Platform"/>
            <consortium name="The Broad Institute Genome Sequencing Center for Infectious Disease"/>
            <person name="Wu L."/>
            <person name="Ma J."/>
        </authorList>
    </citation>
    <scope>NUCLEOTIDE SEQUENCE [LARGE SCALE GENOMIC DNA]</scope>
    <source>
        <strain evidence="3">CGMCC 4.7643</strain>
    </source>
</reference>
<organism evidence="2 3">
    <name type="scientific">Amycolatopsis samaneae</name>
    <dbReference type="NCBI Taxonomy" id="664691"/>
    <lineage>
        <taxon>Bacteria</taxon>
        <taxon>Bacillati</taxon>
        <taxon>Actinomycetota</taxon>
        <taxon>Actinomycetes</taxon>
        <taxon>Pseudonocardiales</taxon>
        <taxon>Pseudonocardiaceae</taxon>
        <taxon>Amycolatopsis</taxon>
    </lineage>
</organism>
<comment type="caution">
    <text evidence="2">The sequence shown here is derived from an EMBL/GenBank/DDBJ whole genome shotgun (WGS) entry which is preliminary data.</text>
</comment>
<gene>
    <name evidence="2" type="ORF">ACFSYJ_32095</name>
</gene>
<dbReference type="Proteomes" id="UP001597419">
    <property type="component" value="Unassembled WGS sequence"/>
</dbReference>
<accession>A0ABW5GRW2</accession>
<evidence type="ECO:0000313" key="2">
    <source>
        <dbReference type="EMBL" id="MFD2463292.1"/>
    </source>
</evidence>
<dbReference type="Pfam" id="PF09346">
    <property type="entry name" value="SMI1_KNR4"/>
    <property type="match status" value="1"/>
</dbReference>
<evidence type="ECO:0000259" key="1">
    <source>
        <dbReference type="SMART" id="SM00860"/>
    </source>
</evidence>
<dbReference type="SUPFAM" id="SSF160631">
    <property type="entry name" value="SMI1/KNR4-like"/>
    <property type="match status" value="1"/>
</dbReference>
<dbReference type="SMART" id="SM00860">
    <property type="entry name" value="SMI1_KNR4"/>
    <property type="match status" value="1"/>
</dbReference>
<proteinExistence type="predicted"/>
<dbReference type="RefSeq" id="WP_345391874.1">
    <property type="nucleotide sequence ID" value="NZ_BAABHG010000005.1"/>
</dbReference>
<keyword evidence="3" id="KW-1185">Reference proteome</keyword>